<comment type="catalytic activity">
    <reaction evidence="16">
        <text>L-threonyl-[receptor-protein] + ATP = O-phospho-L-threonyl-[receptor-protein] + ADP + H(+)</text>
        <dbReference type="Rhea" id="RHEA:44880"/>
        <dbReference type="Rhea" id="RHEA-COMP:11024"/>
        <dbReference type="Rhea" id="RHEA-COMP:11025"/>
        <dbReference type="ChEBI" id="CHEBI:15378"/>
        <dbReference type="ChEBI" id="CHEBI:30013"/>
        <dbReference type="ChEBI" id="CHEBI:30616"/>
        <dbReference type="ChEBI" id="CHEBI:61977"/>
        <dbReference type="ChEBI" id="CHEBI:456216"/>
        <dbReference type="EC" id="2.7.11.30"/>
    </reaction>
</comment>
<dbReference type="PROSITE" id="PS51256">
    <property type="entry name" value="GS"/>
    <property type="match status" value="1"/>
</dbReference>
<evidence type="ECO:0000256" key="17">
    <source>
        <dbReference type="SAM" id="MobiDB-lite"/>
    </source>
</evidence>
<evidence type="ECO:0000256" key="18">
    <source>
        <dbReference type="SAM" id="SignalP"/>
    </source>
</evidence>
<keyword evidence="9 16" id="KW-0418">Kinase</keyword>
<evidence type="ECO:0000256" key="14">
    <source>
        <dbReference type="ARBA" id="ARBA00023170"/>
    </source>
</evidence>
<evidence type="ECO:0000256" key="15">
    <source>
        <dbReference type="PROSITE-ProRule" id="PRU10141"/>
    </source>
</evidence>
<evidence type="ECO:0000256" key="11">
    <source>
        <dbReference type="ARBA" id="ARBA00022842"/>
    </source>
</evidence>
<dbReference type="AlphaFoldDB" id="Q9UAG2"/>
<protein>
    <recommendedName>
        <fullName evidence="16">Serine/threonine-protein kinase receptor</fullName>
        <ecNumber evidence="16">2.7.11.30</ecNumber>
    </recommendedName>
</protein>
<dbReference type="SUPFAM" id="SSF57302">
    <property type="entry name" value="Snake toxin-like"/>
    <property type="match status" value="2"/>
</dbReference>
<evidence type="ECO:0000256" key="5">
    <source>
        <dbReference type="ARBA" id="ARBA00022692"/>
    </source>
</evidence>
<keyword evidence="11 16" id="KW-0460">Magnesium</keyword>
<reference evidence="21" key="1">
    <citation type="journal article" date="1999" name="FEBS Lett.">
        <title>Multiple TGF-beta receptor related genes in sponge and ancient gene duplications before the parazoan-eumetazoan split.</title>
        <authorList>
            <person name="Suga H."/>
            <person name="Ono K."/>
            <person name="Miyata T."/>
        </authorList>
    </citation>
    <scope>NUCLEOTIDE SEQUENCE</scope>
</reference>
<dbReference type="GO" id="GO:0046872">
    <property type="term" value="F:metal ion binding"/>
    <property type="evidence" value="ECO:0007669"/>
    <property type="project" value="UniProtKB-KW"/>
</dbReference>
<sequence>MIMKSTAFAWIVFAALYTFSEADDLSCLCNQFSSGDCVQINATWGTCTRGQGLCVATWEKISRDNSTFVQYSCSNNVLLLYTCLPNGFAISGPAPYPIVTACCQGNYCNTPDYLQTFVNKLFQGPTPTSVVVASPVTAVSPNTSTLPPLATSTSFNLSTISDDLAHSHPATQLTAIPSSQQIDLTAALKATPTTPSAFTFNSPLPTNTVSQVSVTPAANTLTCLCDQFLVPGCVQKNSTWGECTCTTRTGLCTASWERTLNSMVIAIKYGCDDNGLLQFQCLPQGYMTSGNSQYPIVTTCCTSNYCNTPERLQSVLGKLLSGSTAVLQATPTNIESPLLPSYVVPLMVSLSVVIVMVIALLLTLLVLHLHPRLRPSSHKTADLGVTSPSNRGGHPSTLDGGSCEGGVEQSSDLAEDSGGSGSGLPLLSQQSIAAQIVLQELVGKGRFGEVWRGAYKGDSVAVKIFHTREEGSWNHEVDIYQTCLLRHPNILRYVASDSKDMGMQMQLWLITEFCEHGSLYDYLQTHTLDEGGVLRLCYTAACGLNHLHSEIVGREGKPAVAHRDLKTRNILVKGEMVCCIADLGLGLRYDRASDSVEELPSKRVGTRRYLAPEVITETIGTRNFESFKRADMYSFGLVMWEVARRGICGGTAEEAQLPYFESLPPDPTLDDMQRVVVTEKRRPSIPNRWSQSQVFSSLSLIIQECWSDISEARLTALRAKKSLANLQASIKGGKDIEADNM</sequence>
<evidence type="ECO:0000256" key="3">
    <source>
        <dbReference type="ARBA" id="ARBA00022527"/>
    </source>
</evidence>
<dbReference type="InterPro" id="IPR001245">
    <property type="entry name" value="Ser-Thr/Tyr_kinase_cat_dom"/>
</dbReference>
<dbReference type="PROSITE" id="PS00107">
    <property type="entry name" value="PROTEIN_KINASE_ATP"/>
    <property type="match status" value="1"/>
</dbReference>
<accession>Q9UAG2</accession>
<evidence type="ECO:0000259" key="20">
    <source>
        <dbReference type="PROSITE" id="PS51256"/>
    </source>
</evidence>
<evidence type="ECO:0000256" key="16">
    <source>
        <dbReference type="RuleBase" id="RU361271"/>
    </source>
</evidence>
<dbReference type="GO" id="GO:0043235">
    <property type="term" value="C:receptor complex"/>
    <property type="evidence" value="ECO:0007669"/>
    <property type="project" value="TreeGrafter"/>
</dbReference>
<dbReference type="PROSITE" id="PS00108">
    <property type="entry name" value="PROTEIN_KINASE_ST"/>
    <property type="match status" value="1"/>
</dbReference>
<dbReference type="Gene3D" id="3.30.200.20">
    <property type="entry name" value="Phosphorylase Kinase, domain 1"/>
    <property type="match status" value="1"/>
</dbReference>
<evidence type="ECO:0000256" key="12">
    <source>
        <dbReference type="ARBA" id="ARBA00022989"/>
    </source>
</evidence>
<keyword evidence="4 16" id="KW-0808">Transferase</keyword>
<feature type="domain" description="GS" evidence="20">
    <location>
        <begin position="405"/>
        <end position="435"/>
    </location>
</feature>
<organism evidence="21">
    <name type="scientific">Ephydatia fluviatilis</name>
    <dbReference type="NCBI Taxonomy" id="31330"/>
    <lineage>
        <taxon>Eukaryota</taxon>
        <taxon>Metazoa</taxon>
        <taxon>Porifera</taxon>
        <taxon>Demospongiae</taxon>
        <taxon>Heteroscleromorpha</taxon>
        <taxon>Spongillida</taxon>
        <taxon>Spongillidae</taxon>
        <taxon>Ephydatia</taxon>
    </lineage>
</organism>
<dbReference type="SUPFAM" id="SSF56112">
    <property type="entry name" value="Protein kinase-like (PK-like)"/>
    <property type="match status" value="1"/>
</dbReference>
<dbReference type="PROSITE" id="PS50011">
    <property type="entry name" value="PROTEIN_KINASE_DOM"/>
    <property type="match status" value="1"/>
</dbReference>
<keyword evidence="12 16" id="KW-1133">Transmembrane helix</keyword>
<dbReference type="CDD" id="cd00117">
    <property type="entry name" value="TFP"/>
    <property type="match status" value="1"/>
</dbReference>
<keyword evidence="13 16" id="KW-0472">Membrane</keyword>
<proteinExistence type="evidence at transcript level"/>
<dbReference type="PANTHER" id="PTHR23255">
    <property type="entry name" value="TRANSFORMING GROWTH FACTOR-BETA RECEPTOR TYPE I AND II"/>
    <property type="match status" value="1"/>
</dbReference>
<dbReference type="SMART" id="SM00220">
    <property type="entry name" value="S_TKc"/>
    <property type="match status" value="1"/>
</dbReference>
<keyword evidence="8 15" id="KW-0547">Nucleotide-binding</keyword>
<dbReference type="GO" id="GO:0004675">
    <property type="term" value="F:transmembrane receptor protein serine/threonine kinase activity"/>
    <property type="evidence" value="ECO:0007669"/>
    <property type="project" value="UniProtKB-EC"/>
</dbReference>
<dbReference type="Pfam" id="PF07714">
    <property type="entry name" value="PK_Tyr_Ser-Thr"/>
    <property type="match status" value="1"/>
</dbReference>
<dbReference type="GO" id="GO:0071363">
    <property type="term" value="P:cellular response to growth factor stimulus"/>
    <property type="evidence" value="ECO:0007669"/>
    <property type="project" value="TreeGrafter"/>
</dbReference>
<dbReference type="InterPro" id="IPR003605">
    <property type="entry name" value="GS_dom"/>
</dbReference>
<evidence type="ECO:0000256" key="8">
    <source>
        <dbReference type="ARBA" id="ARBA00022741"/>
    </source>
</evidence>
<dbReference type="FunFam" id="1.10.510.10:FF:000304">
    <property type="entry name" value="Receptor protein serine/threonine kinase"/>
    <property type="match status" value="1"/>
</dbReference>
<evidence type="ECO:0000256" key="10">
    <source>
        <dbReference type="ARBA" id="ARBA00022840"/>
    </source>
</evidence>
<evidence type="ECO:0000259" key="19">
    <source>
        <dbReference type="PROSITE" id="PS50011"/>
    </source>
</evidence>
<dbReference type="EMBL" id="AB026827">
    <property type="protein sequence ID" value="BAA82604.1"/>
    <property type="molecule type" value="mRNA"/>
</dbReference>
<feature type="chain" id="PRO_5004335185" description="Serine/threonine-protein kinase receptor" evidence="18">
    <location>
        <begin position="23"/>
        <end position="741"/>
    </location>
</feature>
<evidence type="ECO:0000256" key="6">
    <source>
        <dbReference type="ARBA" id="ARBA00022723"/>
    </source>
</evidence>
<dbReference type="InterPro" id="IPR000472">
    <property type="entry name" value="Activin_recp"/>
</dbReference>
<feature type="transmembrane region" description="Helical" evidence="16">
    <location>
        <begin position="342"/>
        <end position="369"/>
    </location>
</feature>
<dbReference type="InterPro" id="IPR011009">
    <property type="entry name" value="Kinase-like_dom_sf"/>
</dbReference>
<dbReference type="Gene3D" id="1.10.510.10">
    <property type="entry name" value="Transferase(Phosphotransferase) domain 1"/>
    <property type="match status" value="1"/>
</dbReference>
<name>Q9UAG2_9METZ</name>
<dbReference type="GO" id="GO:0005886">
    <property type="term" value="C:plasma membrane"/>
    <property type="evidence" value="ECO:0007669"/>
    <property type="project" value="TreeGrafter"/>
</dbReference>
<evidence type="ECO:0000256" key="13">
    <source>
        <dbReference type="ARBA" id="ARBA00023136"/>
    </source>
</evidence>
<evidence type="ECO:0000256" key="9">
    <source>
        <dbReference type="ARBA" id="ARBA00022777"/>
    </source>
</evidence>
<dbReference type="InterPro" id="IPR045860">
    <property type="entry name" value="Snake_toxin-like_sf"/>
</dbReference>
<dbReference type="InterPro" id="IPR008271">
    <property type="entry name" value="Ser/Thr_kinase_AS"/>
</dbReference>
<dbReference type="GO" id="GO:0005524">
    <property type="term" value="F:ATP binding"/>
    <property type="evidence" value="ECO:0007669"/>
    <property type="project" value="UniProtKB-UniRule"/>
</dbReference>
<feature type="binding site" evidence="15">
    <location>
        <position position="463"/>
    </location>
    <ligand>
        <name>ATP</name>
        <dbReference type="ChEBI" id="CHEBI:30616"/>
    </ligand>
</feature>
<evidence type="ECO:0000256" key="7">
    <source>
        <dbReference type="ARBA" id="ARBA00022729"/>
    </source>
</evidence>
<dbReference type="InterPro" id="IPR000333">
    <property type="entry name" value="TGFB_receptor"/>
</dbReference>
<feature type="domain" description="Protein kinase" evidence="19">
    <location>
        <begin position="436"/>
        <end position="726"/>
    </location>
</feature>
<dbReference type="InterPro" id="IPR000719">
    <property type="entry name" value="Prot_kinase_dom"/>
</dbReference>
<keyword evidence="16" id="KW-0464">Manganese</keyword>
<feature type="region of interest" description="Disordered" evidence="17">
    <location>
        <begin position="377"/>
        <end position="421"/>
    </location>
</feature>
<comment type="similarity">
    <text evidence="2 16">Belongs to the protein kinase superfamily. TKL Ser/Thr protein kinase family. TGFB receptor subfamily.</text>
</comment>
<dbReference type="SMART" id="SM00467">
    <property type="entry name" value="GS"/>
    <property type="match status" value="1"/>
</dbReference>
<feature type="signal peptide" evidence="18">
    <location>
        <begin position="1"/>
        <end position="22"/>
    </location>
</feature>
<evidence type="ECO:0000256" key="2">
    <source>
        <dbReference type="ARBA" id="ARBA00009605"/>
    </source>
</evidence>
<dbReference type="PRINTS" id="PR00653">
    <property type="entry name" value="ACTIVIN2R"/>
</dbReference>
<keyword evidence="10 15" id="KW-0067">ATP-binding</keyword>
<comment type="cofactor">
    <cofactor evidence="16">
        <name>Mg(2+)</name>
        <dbReference type="ChEBI" id="CHEBI:18420"/>
    </cofactor>
    <cofactor evidence="16">
        <name>Mn(2+)</name>
        <dbReference type="ChEBI" id="CHEBI:29035"/>
    </cofactor>
</comment>
<keyword evidence="7 18" id="KW-0732">Signal</keyword>
<dbReference type="CDD" id="cd14056">
    <property type="entry name" value="STKc_TGFbR_I"/>
    <property type="match status" value="1"/>
</dbReference>
<keyword evidence="6 16" id="KW-0479">Metal-binding</keyword>
<comment type="subcellular location">
    <subcellularLocation>
        <location evidence="1 16">Membrane</location>
        <topology evidence="1 16">Single-pass type I membrane protein</topology>
    </subcellularLocation>
</comment>
<dbReference type="Pfam" id="PF01064">
    <property type="entry name" value="Activin_recp"/>
    <property type="match status" value="1"/>
</dbReference>
<dbReference type="EC" id="2.7.11.30" evidence="16"/>
<dbReference type="PANTHER" id="PTHR23255:SF71">
    <property type="entry name" value="RECEPTOR PROTEIN SERINE_THREONINE KINASE"/>
    <property type="match status" value="1"/>
</dbReference>
<evidence type="ECO:0000313" key="21">
    <source>
        <dbReference type="EMBL" id="BAA82604.1"/>
    </source>
</evidence>
<keyword evidence="5 16" id="KW-0812">Transmembrane</keyword>
<dbReference type="InterPro" id="IPR017441">
    <property type="entry name" value="Protein_kinase_ATP_BS"/>
</dbReference>
<keyword evidence="14 16" id="KW-0675">Receptor</keyword>
<keyword evidence="3 16" id="KW-0723">Serine/threonine-protein kinase</keyword>
<evidence type="ECO:0000256" key="4">
    <source>
        <dbReference type="ARBA" id="ARBA00022679"/>
    </source>
</evidence>
<evidence type="ECO:0000256" key="1">
    <source>
        <dbReference type="ARBA" id="ARBA00004479"/>
    </source>
</evidence>